<dbReference type="InterPro" id="IPR036165">
    <property type="entry name" value="YefM-like_sf"/>
</dbReference>
<keyword evidence="4" id="KW-1185">Reference proteome</keyword>
<name>A0ABU9X7F5_9GAMM</name>
<evidence type="ECO:0000256" key="2">
    <source>
        <dbReference type="RuleBase" id="RU362080"/>
    </source>
</evidence>
<dbReference type="Gene3D" id="6.10.250.330">
    <property type="match status" value="1"/>
</dbReference>
<organism evidence="3 4">
    <name type="scientific">Psychrobacter saeujeotis</name>
    <dbReference type="NCBI Taxonomy" id="3143436"/>
    <lineage>
        <taxon>Bacteria</taxon>
        <taxon>Pseudomonadati</taxon>
        <taxon>Pseudomonadota</taxon>
        <taxon>Gammaproteobacteria</taxon>
        <taxon>Moraxellales</taxon>
        <taxon>Moraxellaceae</taxon>
        <taxon>Psychrobacter</taxon>
    </lineage>
</organism>
<comment type="function">
    <text evidence="2">Antitoxin component of a type II toxin-antitoxin (TA) system.</text>
</comment>
<dbReference type="InterPro" id="IPR006442">
    <property type="entry name" value="Antitoxin_Phd/YefM"/>
</dbReference>
<dbReference type="InterPro" id="IPR051405">
    <property type="entry name" value="phD/YefM_antitoxin"/>
</dbReference>
<evidence type="ECO:0000313" key="4">
    <source>
        <dbReference type="Proteomes" id="UP001461960"/>
    </source>
</evidence>
<protein>
    <recommendedName>
        <fullName evidence="2">Antitoxin</fullName>
    </recommendedName>
</protein>
<sequence>MKTFSFAEANQDFKQILDIVNDDTNVVCIKHQNNDDAVVMSHAHYNSLKETLYSLGSPANAAHLAKSIEQYQAGNVSFKALT</sequence>
<dbReference type="EMBL" id="JBDGHN010000002">
    <property type="protein sequence ID" value="MEN2750899.1"/>
    <property type="molecule type" value="Genomic_DNA"/>
</dbReference>
<evidence type="ECO:0000313" key="3">
    <source>
        <dbReference type="EMBL" id="MEN2750899.1"/>
    </source>
</evidence>
<dbReference type="SUPFAM" id="SSF143120">
    <property type="entry name" value="YefM-like"/>
    <property type="match status" value="1"/>
</dbReference>
<gene>
    <name evidence="3" type="ORF">AAIR29_04550</name>
</gene>
<dbReference type="NCBIfam" id="TIGR01552">
    <property type="entry name" value="phd_fam"/>
    <property type="match status" value="1"/>
</dbReference>
<dbReference type="Proteomes" id="UP001461960">
    <property type="component" value="Unassembled WGS sequence"/>
</dbReference>
<proteinExistence type="inferred from homology"/>
<dbReference type="Gene3D" id="3.40.1620.10">
    <property type="entry name" value="YefM-like domain"/>
    <property type="match status" value="1"/>
</dbReference>
<accession>A0ABU9X7F5</accession>
<dbReference type="PANTHER" id="PTHR33713:SF6">
    <property type="entry name" value="ANTITOXIN YEFM"/>
    <property type="match status" value="1"/>
</dbReference>
<evidence type="ECO:0000256" key="1">
    <source>
        <dbReference type="ARBA" id="ARBA00009981"/>
    </source>
</evidence>
<dbReference type="RefSeq" id="WP_299220895.1">
    <property type="nucleotide sequence ID" value="NZ_JBDGHN010000002.1"/>
</dbReference>
<dbReference type="Pfam" id="PF02604">
    <property type="entry name" value="PhdYeFM_antitox"/>
    <property type="match status" value="1"/>
</dbReference>
<comment type="similarity">
    <text evidence="1 2">Belongs to the phD/YefM antitoxin family.</text>
</comment>
<comment type="caution">
    <text evidence="3">The sequence shown here is derived from an EMBL/GenBank/DDBJ whole genome shotgun (WGS) entry which is preliminary data.</text>
</comment>
<reference evidence="3 4" key="1">
    <citation type="submission" date="2024-05" db="EMBL/GenBank/DDBJ databases">
        <authorList>
            <person name="Kim H.-Y."/>
            <person name="Kim E."/>
            <person name="Cai Y."/>
            <person name="Yang S.-M."/>
            <person name="Lee W."/>
        </authorList>
    </citation>
    <scope>NUCLEOTIDE SEQUENCE [LARGE SCALE GENOMIC DNA]</scope>
    <source>
        <strain evidence="3 4">FBL11</strain>
    </source>
</reference>
<dbReference type="PANTHER" id="PTHR33713">
    <property type="entry name" value="ANTITOXIN YAFN-RELATED"/>
    <property type="match status" value="1"/>
</dbReference>